<evidence type="ECO:0000313" key="4">
    <source>
        <dbReference type="Proteomes" id="UP001386955"/>
    </source>
</evidence>
<dbReference type="SMART" id="SM00672">
    <property type="entry name" value="CAP10"/>
    <property type="match status" value="1"/>
</dbReference>
<dbReference type="AlphaFoldDB" id="A0AAN9XEX3"/>
<proteinExistence type="predicted"/>
<dbReference type="PANTHER" id="PTHR12203:SF78">
    <property type="entry name" value="GLYCOSYLTRANSFERASE FAMILY 90 PROTEIN"/>
    <property type="match status" value="1"/>
</dbReference>
<dbReference type="EMBL" id="JAYMYS010000006">
    <property type="protein sequence ID" value="KAK7389983.1"/>
    <property type="molecule type" value="Genomic_DNA"/>
</dbReference>
<protein>
    <recommendedName>
        <fullName evidence="2">Glycosyl transferase CAP10 domain-containing protein</fullName>
    </recommendedName>
</protein>
<feature type="transmembrane region" description="Helical" evidence="1">
    <location>
        <begin position="34"/>
        <end position="52"/>
    </location>
</feature>
<accession>A0AAN9XEX3</accession>
<feature type="domain" description="Glycosyl transferase CAP10" evidence="2">
    <location>
        <begin position="186"/>
        <end position="435"/>
    </location>
</feature>
<dbReference type="Proteomes" id="UP001386955">
    <property type="component" value="Unassembled WGS sequence"/>
</dbReference>
<evidence type="ECO:0000259" key="2">
    <source>
        <dbReference type="SMART" id="SM00672"/>
    </source>
</evidence>
<keyword evidence="4" id="KW-1185">Reference proteome</keyword>
<keyword evidence="1" id="KW-0472">Membrane</keyword>
<keyword evidence="1" id="KW-0812">Transmembrane</keyword>
<reference evidence="3 4" key="1">
    <citation type="submission" date="2024-01" db="EMBL/GenBank/DDBJ databases">
        <title>The genomes of 5 underutilized Papilionoideae crops provide insights into root nodulation and disease resistanc.</title>
        <authorList>
            <person name="Jiang F."/>
        </authorList>
    </citation>
    <scope>NUCLEOTIDE SEQUENCE [LARGE SCALE GENOMIC DNA]</scope>
    <source>
        <strain evidence="3">DUOXIRENSHENG_FW03</strain>
        <tissue evidence="3">Leaves</tissue>
    </source>
</reference>
<sequence>MMHIAKIKHGFEPSSFCYCLLQLISSSTFIMAKWIIILILFFVAFAASTFFLEINLSKITRTTVFKTIVIFSKQQQPHELIQFPLNCTDGNSASTCSSYYPTTFDLDDDSSITCPDYFKWIHEDLKPWESTGITRDMVERGKNVSHFRLVIVNGKVYVEKYGKVYQTRDVFTIWGILQLLRLYPGKIPDLDLMFQCGDKTVILKKNFQGPEAISPPPVFHYCGDENGLDIVFPDWSFWGWPEINIGPWETTLHSLLEGNKMAKWKDRIPYAFWKGNLAMAEIRRELGKCNPTKQQDWNARIENIQWNREEANNFESSKLENQCNFRYKIYVEGAAWSVSEKYITACDSMTLLVEPEYYEFFTRHMIPLQHYWPIDPKNMCEDIKYAVDWGNAHHGDAQAIGKGGTKFVVENLKMKFVYDYMFHLLNEYAKLLKFKPSIPAGAAEVCSESMACSVNGLEKRFMVDSMVNSPTDTPPCTMPPPYTPQTLKKFLQTKESLIEKVKKREVNYTLQ</sequence>
<keyword evidence="1" id="KW-1133">Transmembrane helix</keyword>
<evidence type="ECO:0000256" key="1">
    <source>
        <dbReference type="SAM" id="Phobius"/>
    </source>
</evidence>
<dbReference type="InterPro" id="IPR051091">
    <property type="entry name" value="O-Glucosyltr/Glycosyltrsf_90"/>
</dbReference>
<comment type="caution">
    <text evidence="3">The sequence shown here is derived from an EMBL/GenBank/DDBJ whole genome shotgun (WGS) entry which is preliminary data.</text>
</comment>
<organism evidence="3 4">
    <name type="scientific">Psophocarpus tetragonolobus</name>
    <name type="common">Winged bean</name>
    <name type="synonym">Dolichos tetragonolobus</name>
    <dbReference type="NCBI Taxonomy" id="3891"/>
    <lineage>
        <taxon>Eukaryota</taxon>
        <taxon>Viridiplantae</taxon>
        <taxon>Streptophyta</taxon>
        <taxon>Embryophyta</taxon>
        <taxon>Tracheophyta</taxon>
        <taxon>Spermatophyta</taxon>
        <taxon>Magnoliopsida</taxon>
        <taxon>eudicotyledons</taxon>
        <taxon>Gunneridae</taxon>
        <taxon>Pentapetalae</taxon>
        <taxon>rosids</taxon>
        <taxon>fabids</taxon>
        <taxon>Fabales</taxon>
        <taxon>Fabaceae</taxon>
        <taxon>Papilionoideae</taxon>
        <taxon>50 kb inversion clade</taxon>
        <taxon>NPAAA clade</taxon>
        <taxon>indigoferoid/millettioid clade</taxon>
        <taxon>Phaseoleae</taxon>
        <taxon>Psophocarpus</taxon>
    </lineage>
</organism>
<dbReference type="Pfam" id="PF05686">
    <property type="entry name" value="Glyco_transf_90"/>
    <property type="match status" value="1"/>
</dbReference>
<dbReference type="InterPro" id="IPR006598">
    <property type="entry name" value="CAP10"/>
</dbReference>
<dbReference type="PANTHER" id="PTHR12203">
    <property type="entry name" value="KDEL LYS-ASP-GLU-LEU CONTAINING - RELATED"/>
    <property type="match status" value="1"/>
</dbReference>
<evidence type="ECO:0000313" key="3">
    <source>
        <dbReference type="EMBL" id="KAK7389983.1"/>
    </source>
</evidence>
<name>A0AAN9XEX3_PSOTE</name>
<gene>
    <name evidence="3" type="ORF">VNO78_25280</name>
</gene>